<evidence type="ECO:0000256" key="1">
    <source>
        <dbReference type="SAM" id="MobiDB-lite"/>
    </source>
</evidence>
<dbReference type="RefSeq" id="XP_005836589.1">
    <property type="nucleotide sequence ID" value="XM_005836532.1"/>
</dbReference>
<dbReference type="HOGENOM" id="CLU_720495_0_0_1"/>
<dbReference type="GeneID" id="17306265"/>
<sequence>MPSYYFSGSEHEDIVEPIITFSSEVPERVEFDVQDCGIAELQLIRRDVERLELLLRGSSNDFSATKGQLRTCMKLQILRAELELAKKMMVEGNHIPAKSSLNACWDRYLMKAWARARSSSDIPDRLLLASGYLEGNSEELNRVSQPPPATLSDPLLAPTIYKFDKRDQVMEVAVEANKRDVPSSLNVQAYTSSLSKSPDSSYGHKSQSDRRNGPTPPPRSSSSFCTLDDSVEFQDRGKQVAQGNRFLSDALYLANEYPGVNNAAAWELVDFLVRKGNVDPEMQRILQAVIRYDFSWNAAKPDCHASSNPVRSSSRQNRSSLEEPGKPTGEEEREKNERDDVKAEEKLDDINVESEIDQWNQLLAFLKKVVVLVLVVDFGDDNDE</sequence>
<evidence type="ECO:0000313" key="3">
    <source>
        <dbReference type="EnsemblProtists" id="EKX49609"/>
    </source>
</evidence>
<protein>
    <submittedName>
        <fullName evidence="2 3">Uncharacterized protein</fullName>
    </submittedName>
</protein>
<dbReference type="PaxDb" id="55529-EKX49609"/>
<dbReference type="KEGG" id="gtt:GUITHDRAFT_135797"/>
<gene>
    <name evidence="2" type="ORF">GUITHDRAFT_135797</name>
</gene>
<reference evidence="3" key="3">
    <citation type="submission" date="2015-06" db="UniProtKB">
        <authorList>
            <consortium name="EnsemblProtists"/>
        </authorList>
    </citation>
    <scope>IDENTIFICATION</scope>
</reference>
<accession>L1JMV6</accession>
<proteinExistence type="predicted"/>
<keyword evidence="4" id="KW-1185">Reference proteome</keyword>
<reference evidence="4" key="2">
    <citation type="submission" date="2012-11" db="EMBL/GenBank/DDBJ databases">
        <authorList>
            <person name="Kuo A."/>
            <person name="Curtis B.A."/>
            <person name="Tanifuji G."/>
            <person name="Burki F."/>
            <person name="Gruber A."/>
            <person name="Irimia M."/>
            <person name="Maruyama S."/>
            <person name="Arias M.C."/>
            <person name="Ball S.G."/>
            <person name="Gile G.H."/>
            <person name="Hirakawa Y."/>
            <person name="Hopkins J.F."/>
            <person name="Rensing S.A."/>
            <person name="Schmutz J."/>
            <person name="Symeonidi A."/>
            <person name="Elias M."/>
            <person name="Eveleigh R.J."/>
            <person name="Herman E.K."/>
            <person name="Klute M.J."/>
            <person name="Nakayama T."/>
            <person name="Obornik M."/>
            <person name="Reyes-Prieto A."/>
            <person name="Armbrust E.V."/>
            <person name="Aves S.J."/>
            <person name="Beiko R.G."/>
            <person name="Coutinho P."/>
            <person name="Dacks J.B."/>
            <person name="Durnford D.G."/>
            <person name="Fast N.M."/>
            <person name="Green B.R."/>
            <person name="Grisdale C."/>
            <person name="Hempe F."/>
            <person name="Henrissat B."/>
            <person name="Hoppner M.P."/>
            <person name="Ishida K.-I."/>
            <person name="Kim E."/>
            <person name="Koreny L."/>
            <person name="Kroth P.G."/>
            <person name="Liu Y."/>
            <person name="Malik S.-B."/>
            <person name="Maier U.G."/>
            <person name="McRose D."/>
            <person name="Mock T."/>
            <person name="Neilson J.A."/>
            <person name="Onodera N.T."/>
            <person name="Poole A.M."/>
            <person name="Pritham E.J."/>
            <person name="Richards T.A."/>
            <person name="Rocap G."/>
            <person name="Roy S.W."/>
            <person name="Sarai C."/>
            <person name="Schaack S."/>
            <person name="Shirato S."/>
            <person name="Slamovits C.H."/>
            <person name="Spencer D.F."/>
            <person name="Suzuki S."/>
            <person name="Worden A.Z."/>
            <person name="Zauner S."/>
            <person name="Barry K."/>
            <person name="Bell C."/>
            <person name="Bharti A.K."/>
            <person name="Crow J.A."/>
            <person name="Grimwood J."/>
            <person name="Kramer R."/>
            <person name="Lindquist E."/>
            <person name="Lucas S."/>
            <person name="Salamov A."/>
            <person name="McFadden G.I."/>
            <person name="Lane C.E."/>
            <person name="Keeling P.J."/>
            <person name="Gray M.W."/>
            <person name="Grigoriev I.V."/>
            <person name="Archibald J.M."/>
        </authorList>
    </citation>
    <scope>NUCLEOTIDE SEQUENCE</scope>
    <source>
        <strain evidence="4">CCMP2712</strain>
    </source>
</reference>
<dbReference type="EMBL" id="JH992981">
    <property type="protein sequence ID" value="EKX49609.1"/>
    <property type="molecule type" value="Genomic_DNA"/>
</dbReference>
<evidence type="ECO:0000313" key="2">
    <source>
        <dbReference type="EMBL" id="EKX49609.1"/>
    </source>
</evidence>
<dbReference type="AlphaFoldDB" id="L1JMV6"/>
<feature type="compositionally biased region" description="Polar residues" evidence="1">
    <location>
        <begin position="191"/>
        <end position="205"/>
    </location>
</feature>
<name>L1JMV6_GUITC</name>
<evidence type="ECO:0000313" key="4">
    <source>
        <dbReference type="Proteomes" id="UP000011087"/>
    </source>
</evidence>
<feature type="compositionally biased region" description="Basic and acidic residues" evidence="1">
    <location>
        <begin position="320"/>
        <end position="347"/>
    </location>
</feature>
<feature type="compositionally biased region" description="Polar residues" evidence="1">
    <location>
        <begin position="305"/>
        <end position="319"/>
    </location>
</feature>
<feature type="region of interest" description="Disordered" evidence="1">
    <location>
        <begin position="302"/>
        <end position="347"/>
    </location>
</feature>
<dbReference type="Proteomes" id="UP000011087">
    <property type="component" value="Unassembled WGS sequence"/>
</dbReference>
<feature type="region of interest" description="Disordered" evidence="1">
    <location>
        <begin position="191"/>
        <end position="224"/>
    </location>
</feature>
<organism evidence="2">
    <name type="scientific">Guillardia theta (strain CCMP2712)</name>
    <name type="common">Cryptophyte</name>
    <dbReference type="NCBI Taxonomy" id="905079"/>
    <lineage>
        <taxon>Eukaryota</taxon>
        <taxon>Cryptophyceae</taxon>
        <taxon>Pyrenomonadales</taxon>
        <taxon>Geminigeraceae</taxon>
        <taxon>Guillardia</taxon>
    </lineage>
</organism>
<reference evidence="2 4" key="1">
    <citation type="journal article" date="2012" name="Nature">
        <title>Algal genomes reveal evolutionary mosaicism and the fate of nucleomorphs.</title>
        <authorList>
            <consortium name="DOE Joint Genome Institute"/>
            <person name="Curtis B.A."/>
            <person name="Tanifuji G."/>
            <person name="Burki F."/>
            <person name="Gruber A."/>
            <person name="Irimia M."/>
            <person name="Maruyama S."/>
            <person name="Arias M.C."/>
            <person name="Ball S.G."/>
            <person name="Gile G.H."/>
            <person name="Hirakawa Y."/>
            <person name="Hopkins J.F."/>
            <person name="Kuo A."/>
            <person name="Rensing S.A."/>
            <person name="Schmutz J."/>
            <person name="Symeonidi A."/>
            <person name="Elias M."/>
            <person name="Eveleigh R.J."/>
            <person name="Herman E.K."/>
            <person name="Klute M.J."/>
            <person name="Nakayama T."/>
            <person name="Obornik M."/>
            <person name="Reyes-Prieto A."/>
            <person name="Armbrust E.V."/>
            <person name="Aves S.J."/>
            <person name="Beiko R.G."/>
            <person name="Coutinho P."/>
            <person name="Dacks J.B."/>
            <person name="Durnford D.G."/>
            <person name="Fast N.M."/>
            <person name="Green B.R."/>
            <person name="Grisdale C.J."/>
            <person name="Hempel F."/>
            <person name="Henrissat B."/>
            <person name="Hoppner M.P."/>
            <person name="Ishida K."/>
            <person name="Kim E."/>
            <person name="Koreny L."/>
            <person name="Kroth P.G."/>
            <person name="Liu Y."/>
            <person name="Malik S.B."/>
            <person name="Maier U.G."/>
            <person name="McRose D."/>
            <person name="Mock T."/>
            <person name="Neilson J.A."/>
            <person name="Onodera N.T."/>
            <person name="Poole A.M."/>
            <person name="Pritham E.J."/>
            <person name="Richards T.A."/>
            <person name="Rocap G."/>
            <person name="Roy S.W."/>
            <person name="Sarai C."/>
            <person name="Schaack S."/>
            <person name="Shirato S."/>
            <person name="Slamovits C.H."/>
            <person name="Spencer D.F."/>
            <person name="Suzuki S."/>
            <person name="Worden A.Z."/>
            <person name="Zauner S."/>
            <person name="Barry K."/>
            <person name="Bell C."/>
            <person name="Bharti A.K."/>
            <person name="Crow J.A."/>
            <person name="Grimwood J."/>
            <person name="Kramer R."/>
            <person name="Lindquist E."/>
            <person name="Lucas S."/>
            <person name="Salamov A."/>
            <person name="McFadden G.I."/>
            <person name="Lane C.E."/>
            <person name="Keeling P.J."/>
            <person name="Gray M.W."/>
            <person name="Grigoriev I.V."/>
            <person name="Archibald J.M."/>
        </authorList>
    </citation>
    <scope>NUCLEOTIDE SEQUENCE</scope>
    <source>
        <strain evidence="2 4">CCMP2712</strain>
    </source>
</reference>
<dbReference type="EnsemblProtists" id="EKX49609">
    <property type="protein sequence ID" value="EKX49609"/>
    <property type="gene ID" value="GUITHDRAFT_135797"/>
</dbReference>